<dbReference type="Gene3D" id="3.30.70.270">
    <property type="match status" value="1"/>
</dbReference>
<reference evidence="10 11" key="1">
    <citation type="submission" date="2018-03" db="EMBL/GenBank/DDBJ databases">
        <title>Genomic Encyclopedia of Archaeal and Bacterial Type Strains, Phase II (KMG-II): from individual species to whole genera.</title>
        <authorList>
            <person name="Goeker M."/>
        </authorList>
    </citation>
    <scope>NUCLEOTIDE SEQUENCE [LARGE SCALE GENOMIC DNA]</scope>
    <source>
        <strain evidence="10 11">DSM 19711</strain>
    </source>
</reference>
<feature type="domain" description="PAS" evidence="7">
    <location>
        <begin position="444"/>
        <end position="498"/>
    </location>
</feature>
<keyword evidence="3 6" id="KW-0812">Transmembrane</keyword>
<dbReference type="InterPro" id="IPR043128">
    <property type="entry name" value="Rev_trsase/Diguanyl_cyclase"/>
</dbReference>
<keyword evidence="2" id="KW-1003">Cell membrane</keyword>
<feature type="transmembrane region" description="Helical" evidence="6">
    <location>
        <begin position="208"/>
        <end position="239"/>
    </location>
</feature>
<evidence type="ECO:0000256" key="2">
    <source>
        <dbReference type="ARBA" id="ARBA00022475"/>
    </source>
</evidence>
<dbReference type="Pfam" id="PF05231">
    <property type="entry name" value="MASE1"/>
    <property type="match status" value="1"/>
</dbReference>
<dbReference type="InterPro" id="IPR000014">
    <property type="entry name" value="PAS"/>
</dbReference>
<keyword evidence="11" id="KW-1185">Reference proteome</keyword>
<sequence length="867" mass="91508">MSSVPGRLVEAPREPALLRGTWRRRLVFCALFAAATLVGRSAQADGAHLAIFWPASAVGLLWVAGSPGRRGRVVDGAVVLALTVALRVLTHMPVAESAVLACAAVVQAFTGALTYRRLQPDGFHLARPAHLRSLALSSLSGALASTPVAALAFAVTPGVPVPPSAAQWLLRTAVSTFVVLAIVLRAAESRPGAPGSEARWPERCAVSAAFVVAYGLVFWLLPDAPIAFLVLPVAVWVALRRTTTAATVNVVLATVVVVVSTWADRGPWAGLDPDVQALCADAFVGTLAFVTLVLALYRDESVENARAAAEQADLLTAVFGSISDAVCVFDRHGDSLLRNPAAETLLGTKVPVQRRQWDERYGFFHPDGTRFADAELPIVRALAGESVDGLDLRLHTPRTPEGLHLNVSAHPLPHGHDAVWSGGVVAAFHDVSEVRAAAARVRRAHDLMSDVLRAATEHSIIAVDTRGTVTLFNEGAERMLGWSAQEVVGGDVARVLDPRTPAERGDEPTTGRSTYVRADGSTVPVSLTTSPMHDEAGRVVGWISMATDVSELENSEELFRVALDTAPVGIAILGTAGADAGRLLRVNRALCRFTARPEPELLGAGFAGLVEGEEPFDDAFADVLYGFTREQQLDVVLRTADGRRVQAQLTASLVRPRGGAVSLLCLVEDVTERRAAQAELRHTALHDPLTGLPNRRLFLDRLEHAVAAAARGAGHAGLLYVDLDGFKAVNDTAGHQAGDDLLVQVARLLTGCVRPGDSVARLGGDEFAVVCSGPTSEADLVAIGTRVLAALRDPLDVGGHQAVVGASIGVRWCSGPASVDELVRDADAAMYEAKRAGKGRVVVHRGVREGTVLAAVASQPDRSNSVQ</sequence>
<feature type="transmembrane region" description="Helical" evidence="6">
    <location>
        <begin position="275"/>
        <end position="297"/>
    </location>
</feature>
<dbReference type="InterPro" id="IPR007895">
    <property type="entry name" value="MASE1"/>
</dbReference>
<dbReference type="NCBIfam" id="TIGR00229">
    <property type="entry name" value="sensory_box"/>
    <property type="match status" value="2"/>
</dbReference>
<dbReference type="RefSeq" id="WP_106211465.1">
    <property type="nucleotide sequence ID" value="NZ_PVZF01000007.1"/>
</dbReference>
<dbReference type="CDD" id="cd00130">
    <property type="entry name" value="PAS"/>
    <property type="match status" value="2"/>
</dbReference>
<dbReference type="Pfam" id="PF00989">
    <property type="entry name" value="PAS"/>
    <property type="match status" value="2"/>
</dbReference>
<evidence type="ECO:0000259" key="8">
    <source>
        <dbReference type="PROSITE" id="PS50113"/>
    </source>
</evidence>
<name>A0A2T0R288_9ACTN</name>
<feature type="domain" description="PAC" evidence="8">
    <location>
        <begin position="631"/>
        <end position="682"/>
    </location>
</feature>
<dbReference type="SMART" id="SM00086">
    <property type="entry name" value="PAC"/>
    <property type="match status" value="2"/>
</dbReference>
<dbReference type="InterPro" id="IPR000700">
    <property type="entry name" value="PAS-assoc_C"/>
</dbReference>
<feature type="transmembrane region" description="Helical" evidence="6">
    <location>
        <begin position="73"/>
        <end position="92"/>
    </location>
</feature>
<dbReference type="Proteomes" id="UP000238083">
    <property type="component" value="Unassembled WGS sequence"/>
</dbReference>
<feature type="transmembrane region" description="Helical" evidence="6">
    <location>
        <begin position="51"/>
        <end position="66"/>
    </location>
</feature>
<evidence type="ECO:0000259" key="7">
    <source>
        <dbReference type="PROSITE" id="PS50112"/>
    </source>
</evidence>
<dbReference type="SMART" id="SM00267">
    <property type="entry name" value="GGDEF"/>
    <property type="match status" value="1"/>
</dbReference>
<evidence type="ECO:0000256" key="4">
    <source>
        <dbReference type="ARBA" id="ARBA00022989"/>
    </source>
</evidence>
<dbReference type="InterPro" id="IPR029787">
    <property type="entry name" value="Nucleotide_cyclase"/>
</dbReference>
<organism evidence="10 11">
    <name type="scientific">Kineococcus rhizosphaerae</name>
    <dbReference type="NCBI Taxonomy" id="559628"/>
    <lineage>
        <taxon>Bacteria</taxon>
        <taxon>Bacillati</taxon>
        <taxon>Actinomycetota</taxon>
        <taxon>Actinomycetes</taxon>
        <taxon>Kineosporiales</taxon>
        <taxon>Kineosporiaceae</taxon>
        <taxon>Kineococcus</taxon>
    </lineage>
</organism>
<dbReference type="SMART" id="SM00091">
    <property type="entry name" value="PAS"/>
    <property type="match status" value="3"/>
</dbReference>
<feature type="transmembrane region" description="Helical" evidence="6">
    <location>
        <begin position="136"/>
        <end position="156"/>
    </location>
</feature>
<feature type="domain" description="PAC" evidence="8">
    <location>
        <begin position="509"/>
        <end position="561"/>
    </location>
</feature>
<evidence type="ECO:0000256" key="1">
    <source>
        <dbReference type="ARBA" id="ARBA00004651"/>
    </source>
</evidence>
<evidence type="ECO:0000256" key="3">
    <source>
        <dbReference type="ARBA" id="ARBA00022692"/>
    </source>
</evidence>
<keyword evidence="4 6" id="KW-1133">Transmembrane helix</keyword>
<comment type="caution">
    <text evidence="10">The sequence shown here is derived from an EMBL/GenBank/DDBJ whole genome shotgun (WGS) entry which is preliminary data.</text>
</comment>
<dbReference type="PROSITE" id="PS50113">
    <property type="entry name" value="PAC"/>
    <property type="match status" value="2"/>
</dbReference>
<dbReference type="InterPro" id="IPR035965">
    <property type="entry name" value="PAS-like_dom_sf"/>
</dbReference>
<gene>
    <name evidence="10" type="ORF">CLV37_10712</name>
</gene>
<dbReference type="GO" id="GO:0005886">
    <property type="term" value="C:plasma membrane"/>
    <property type="evidence" value="ECO:0007669"/>
    <property type="project" value="UniProtKB-SubCell"/>
</dbReference>
<dbReference type="PANTHER" id="PTHR44757:SF2">
    <property type="entry name" value="BIOFILM ARCHITECTURE MAINTENANCE PROTEIN MBAA"/>
    <property type="match status" value="1"/>
</dbReference>
<dbReference type="PANTHER" id="PTHR44757">
    <property type="entry name" value="DIGUANYLATE CYCLASE DGCP"/>
    <property type="match status" value="1"/>
</dbReference>
<evidence type="ECO:0000313" key="10">
    <source>
        <dbReference type="EMBL" id="PRY13894.1"/>
    </source>
</evidence>
<dbReference type="PROSITE" id="PS50887">
    <property type="entry name" value="GGDEF"/>
    <property type="match status" value="1"/>
</dbReference>
<dbReference type="Gene3D" id="3.30.450.20">
    <property type="entry name" value="PAS domain"/>
    <property type="match status" value="3"/>
</dbReference>
<dbReference type="OrthoDB" id="23692at2"/>
<dbReference type="PROSITE" id="PS50112">
    <property type="entry name" value="PAS"/>
    <property type="match status" value="1"/>
</dbReference>
<evidence type="ECO:0000256" key="5">
    <source>
        <dbReference type="ARBA" id="ARBA00023136"/>
    </source>
</evidence>
<dbReference type="InterPro" id="IPR052155">
    <property type="entry name" value="Biofilm_reg_signaling"/>
</dbReference>
<dbReference type="NCBIfam" id="TIGR00254">
    <property type="entry name" value="GGDEF"/>
    <property type="match status" value="1"/>
</dbReference>
<keyword evidence="5 6" id="KW-0472">Membrane</keyword>
<protein>
    <submittedName>
        <fullName evidence="10">PAS domain S-box-containing protein/diguanylate cyclase (GGDEF)-like protein</fullName>
    </submittedName>
</protein>
<accession>A0A2T0R288</accession>
<dbReference type="AlphaFoldDB" id="A0A2T0R288"/>
<dbReference type="InterPro" id="IPR013767">
    <property type="entry name" value="PAS_fold"/>
</dbReference>
<dbReference type="InterPro" id="IPR001610">
    <property type="entry name" value="PAC"/>
</dbReference>
<dbReference type="Pfam" id="PF13188">
    <property type="entry name" value="PAS_8"/>
    <property type="match status" value="1"/>
</dbReference>
<dbReference type="Pfam" id="PF00990">
    <property type="entry name" value="GGDEF"/>
    <property type="match status" value="1"/>
</dbReference>
<dbReference type="SUPFAM" id="SSF55073">
    <property type="entry name" value="Nucleotide cyclase"/>
    <property type="match status" value="1"/>
</dbReference>
<evidence type="ECO:0000313" key="11">
    <source>
        <dbReference type="Proteomes" id="UP000238083"/>
    </source>
</evidence>
<feature type="transmembrane region" description="Helical" evidence="6">
    <location>
        <begin position="245"/>
        <end position="263"/>
    </location>
</feature>
<dbReference type="CDD" id="cd01949">
    <property type="entry name" value="GGDEF"/>
    <property type="match status" value="1"/>
</dbReference>
<feature type="domain" description="GGDEF" evidence="9">
    <location>
        <begin position="714"/>
        <end position="846"/>
    </location>
</feature>
<dbReference type="InterPro" id="IPR000160">
    <property type="entry name" value="GGDEF_dom"/>
</dbReference>
<dbReference type="GO" id="GO:0006355">
    <property type="term" value="P:regulation of DNA-templated transcription"/>
    <property type="evidence" value="ECO:0007669"/>
    <property type="project" value="InterPro"/>
</dbReference>
<feature type="transmembrane region" description="Helical" evidence="6">
    <location>
        <begin position="168"/>
        <end position="187"/>
    </location>
</feature>
<evidence type="ECO:0000256" key="6">
    <source>
        <dbReference type="SAM" id="Phobius"/>
    </source>
</evidence>
<comment type="subcellular location">
    <subcellularLocation>
        <location evidence="1">Cell membrane</location>
        <topology evidence="1">Multi-pass membrane protein</topology>
    </subcellularLocation>
</comment>
<evidence type="ECO:0000259" key="9">
    <source>
        <dbReference type="PROSITE" id="PS50887"/>
    </source>
</evidence>
<proteinExistence type="predicted"/>
<dbReference type="EMBL" id="PVZF01000007">
    <property type="protein sequence ID" value="PRY13894.1"/>
    <property type="molecule type" value="Genomic_DNA"/>
</dbReference>
<dbReference type="SUPFAM" id="SSF55785">
    <property type="entry name" value="PYP-like sensor domain (PAS domain)"/>
    <property type="match status" value="3"/>
</dbReference>
<feature type="transmembrane region" description="Helical" evidence="6">
    <location>
        <begin position="98"/>
        <end position="115"/>
    </location>
</feature>